<sequence length="219" mass="24391">MGNRLRMNSFKPSQVAYRAALHQTTCEPPGQPHVAHLVPLWTLELWTLPYLTVYGYGIGMEQHALIHPDGTNRTCVLPDYLYLDFTPPPPSTSHLQAQNSQRRESPTMAVHNTIDQEFPCSLTINVPFPTPRLATVAHKALAVDQELSPLVRRTFSIDSDSPSDAGADAASVLRVHYKATTNRMLRVAVNGLMESLNLVVEVMEELDVDVLEHNRVSSQ</sequence>
<evidence type="ECO:0000313" key="2">
    <source>
        <dbReference type="EMBL" id="KAK1521718.1"/>
    </source>
</evidence>
<name>A0ABQ9S117_9PEZI</name>
<dbReference type="Proteomes" id="UP001241169">
    <property type="component" value="Unassembled WGS sequence"/>
</dbReference>
<accession>A0ABQ9S117</accession>
<reference evidence="2 3" key="1">
    <citation type="submission" date="2016-10" db="EMBL/GenBank/DDBJ databases">
        <title>The genome sequence of Colletotrichum fioriniae PJ7.</title>
        <authorList>
            <person name="Baroncelli R."/>
        </authorList>
    </citation>
    <scope>NUCLEOTIDE SEQUENCE [LARGE SCALE GENOMIC DNA]</scope>
    <source>
        <strain evidence="2 3">IMI 384185</strain>
    </source>
</reference>
<dbReference type="Gene3D" id="3.30.310.50">
    <property type="entry name" value="Alpha-D-phosphohexomutase, C-terminal domain"/>
    <property type="match status" value="1"/>
</dbReference>
<dbReference type="GeneID" id="85382784"/>
<dbReference type="InterPro" id="IPR015419">
    <property type="entry name" value="CTAG/Pcc1"/>
</dbReference>
<keyword evidence="3" id="KW-1185">Reference proteome</keyword>
<evidence type="ECO:0000256" key="1">
    <source>
        <dbReference type="ARBA" id="ARBA00007073"/>
    </source>
</evidence>
<dbReference type="PANTHER" id="PTHR31283">
    <property type="entry name" value="EKC/KEOPS COMPLEX SUBUNIT PCC1 FAMILY MEMBER"/>
    <property type="match status" value="1"/>
</dbReference>
<comment type="caution">
    <text evidence="2">The sequence shown here is derived from an EMBL/GenBank/DDBJ whole genome shotgun (WGS) entry which is preliminary data.</text>
</comment>
<protein>
    <recommendedName>
        <fullName evidence="4">Transcription factor Pcc1</fullName>
    </recommendedName>
</protein>
<dbReference type="PANTHER" id="PTHR31283:SF5">
    <property type="entry name" value="EKC_KEOPS COMPLEX SUBUNIT LAGE3"/>
    <property type="match status" value="1"/>
</dbReference>
<comment type="similarity">
    <text evidence="1">Belongs to the CTAG/PCC1 family.</text>
</comment>
<proteinExistence type="inferred from homology"/>
<gene>
    <name evidence="2" type="ORF">CPAR01_14635</name>
</gene>
<organism evidence="2 3">
    <name type="scientific">Colletotrichum paranaense</name>
    <dbReference type="NCBI Taxonomy" id="1914294"/>
    <lineage>
        <taxon>Eukaryota</taxon>
        <taxon>Fungi</taxon>
        <taxon>Dikarya</taxon>
        <taxon>Ascomycota</taxon>
        <taxon>Pezizomycotina</taxon>
        <taxon>Sordariomycetes</taxon>
        <taxon>Hypocreomycetidae</taxon>
        <taxon>Glomerellales</taxon>
        <taxon>Glomerellaceae</taxon>
        <taxon>Colletotrichum</taxon>
        <taxon>Colletotrichum acutatum species complex</taxon>
    </lineage>
</organism>
<evidence type="ECO:0008006" key="4">
    <source>
        <dbReference type="Google" id="ProtNLM"/>
    </source>
</evidence>
<evidence type="ECO:0000313" key="3">
    <source>
        <dbReference type="Proteomes" id="UP001241169"/>
    </source>
</evidence>
<dbReference type="RefSeq" id="XP_060342348.1">
    <property type="nucleotide sequence ID" value="XM_060498885.1"/>
</dbReference>
<dbReference type="Pfam" id="PF09341">
    <property type="entry name" value="Pcc1"/>
    <property type="match status" value="1"/>
</dbReference>
<dbReference type="EMBL" id="MOPA01000016">
    <property type="protein sequence ID" value="KAK1521718.1"/>
    <property type="molecule type" value="Genomic_DNA"/>
</dbReference>